<evidence type="ECO:0000256" key="3">
    <source>
        <dbReference type="ARBA" id="ARBA00022692"/>
    </source>
</evidence>
<dbReference type="RefSeq" id="WP_132572527.1">
    <property type="nucleotide sequence ID" value="NZ_CBCSGL010000018.1"/>
</dbReference>
<protein>
    <submittedName>
        <fullName evidence="7">Putative MFS family arabinose efflux permease</fullName>
    </submittedName>
</protein>
<dbReference type="EMBL" id="SMBU01000015">
    <property type="protein sequence ID" value="TCU95363.1"/>
    <property type="molecule type" value="Genomic_DNA"/>
</dbReference>
<gene>
    <name evidence="7" type="ORF">EV671_101555</name>
</gene>
<dbReference type="Gene3D" id="1.20.1250.20">
    <property type="entry name" value="MFS general substrate transporter like domains"/>
    <property type="match status" value="1"/>
</dbReference>
<keyword evidence="4 6" id="KW-1133">Transmembrane helix</keyword>
<keyword evidence="3 6" id="KW-0812">Transmembrane</keyword>
<keyword evidence="8" id="KW-1185">Reference proteome</keyword>
<dbReference type="Proteomes" id="UP000295110">
    <property type="component" value="Unassembled WGS sequence"/>
</dbReference>
<evidence type="ECO:0000313" key="7">
    <source>
        <dbReference type="EMBL" id="TCU95363.1"/>
    </source>
</evidence>
<dbReference type="AlphaFoldDB" id="A0A4R3UX36"/>
<organism evidence="7 8">
    <name type="scientific">Roseateles saccharophilus</name>
    <name type="common">Pseudomonas saccharophila</name>
    <dbReference type="NCBI Taxonomy" id="304"/>
    <lineage>
        <taxon>Bacteria</taxon>
        <taxon>Pseudomonadati</taxon>
        <taxon>Pseudomonadota</taxon>
        <taxon>Betaproteobacteria</taxon>
        <taxon>Burkholderiales</taxon>
        <taxon>Sphaerotilaceae</taxon>
        <taxon>Roseateles</taxon>
    </lineage>
</organism>
<feature type="transmembrane region" description="Helical" evidence="6">
    <location>
        <begin position="327"/>
        <end position="347"/>
    </location>
</feature>
<dbReference type="GO" id="GO:0005886">
    <property type="term" value="C:plasma membrane"/>
    <property type="evidence" value="ECO:0007669"/>
    <property type="project" value="UniProtKB-SubCell"/>
</dbReference>
<dbReference type="OrthoDB" id="5995417at2"/>
<sequence length="384" mass="38776">MRPQPIRAGTVFTAVAVGSFALLVLGLQPLLLGELIEARRVSLEGAGLVAMAEIVALGLGVLLGDLLQPLSRLRGVTALAALLAAALDLATLRADGDLGFCLVRAGAGTAEGLMVWAATAVIVRSGQPDRMAGVFFVVQTLAQASVGLLLAQLVVPARGWSGAFTLIAALMLLPALLAWVLPKALAPLPPASASGFAWSWRTALPLVVAFLQLAALGSFWAYVEPLGKSAGFTAPAVQTLISAGLLMQVLGGSTGSMLARRLPGRATLIAGSAVLLATALAVRQTAGGATLAFAALCAAFTFTWLFIAPFQMGAAFGVDASGRVGSLIPAAQLFGIACGPLAASFVVDGEQAASVPLVSAAFAAAAVLALALPTRRRATALAQP</sequence>
<feature type="transmembrane region" description="Helical" evidence="6">
    <location>
        <begin position="105"/>
        <end position="123"/>
    </location>
</feature>
<dbReference type="InterPro" id="IPR036259">
    <property type="entry name" value="MFS_trans_sf"/>
</dbReference>
<evidence type="ECO:0000256" key="1">
    <source>
        <dbReference type="ARBA" id="ARBA00004651"/>
    </source>
</evidence>
<dbReference type="PANTHER" id="PTHR43124:SF10">
    <property type="entry name" value="PURINE EFFLUX PUMP PBUE"/>
    <property type="match status" value="1"/>
</dbReference>
<keyword evidence="5 6" id="KW-0472">Membrane</keyword>
<evidence type="ECO:0000313" key="8">
    <source>
        <dbReference type="Proteomes" id="UP000295110"/>
    </source>
</evidence>
<comment type="subcellular location">
    <subcellularLocation>
        <location evidence="1">Cell membrane</location>
        <topology evidence="1">Multi-pass membrane protein</topology>
    </subcellularLocation>
</comment>
<feature type="transmembrane region" description="Helical" evidence="6">
    <location>
        <begin position="76"/>
        <end position="93"/>
    </location>
</feature>
<feature type="transmembrane region" description="Helical" evidence="6">
    <location>
        <begin position="160"/>
        <end position="181"/>
    </location>
</feature>
<dbReference type="InterPro" id="IPR050189">
    <property type="entry name" value="MFS_Efflux_Transporters"/>
</dbReference>
<feature type="transmembrane region" description="Helical" evidence="6">
    <location>
        <begin position="229"/>
        <end position="250"/>
    </location>
</feature>
<feature type="transmembrane region" description="Helical" evidence="6">
    <location>
        <begin position="135"/>
        <end position="154"/>
    </location>
</feature>
<feature type="transmembrane region" description="Helical" evidence="6">
    <location>
        <begin position="288"/>
        <end position="307"/>
    </location>
</feature>
<evidence type="ECO:0000256" key="6">
    <source>
        <dbReference type="SAM" id="Phobius"/>
    </source>
</evidence>
<dbReference type="PANTHER" id="PTHR43124">
    <property type="entry name" value="PURINE EFFLUX PUMP PBUE"/>
    <property type="match status" value="1"/>
</dbReference>
<feature type="transmembrane region" description="Helical" evidence="6">
    <location>
        <begin position="45"/>
        <end position="64"/>
    </location>
</feature>
<evidence type="ECO:0000256" key="4">
    <source>
        <dbReference type="ARBA" id="ARBA00022989"/>
    </source>
</evidence>
<comment type="caution">
    <text evidence="7">The sequence shown here is derived from an EMBL/GenBank/DDBJ whole genome shotgun (WGS) entry which is preliminary data.</text>
</comment>
<feature type="transmembrane region" description="Helical" evidence="6">
    <location>
        <begin position="262"/>
        <end position="282"/>
    </location>
</feature>
<feature type="transmembrane region" description="Helical" evidence="6">
    <location>
        <begin position="12"/>
        <end position="33"/>
    </location>
</feature>
<dbReference type="SUPFAM" id="SSF103473">
    <property type="entry name" value="MFS general substrate transporter"/>
    <property type="match status" value="1"/>
</dbReference>
<accession>A0A4R3UX36</accession>
<evidence type="ECO:0000256" key="2">
    <source>
        <dbReference type="ARBA" id="ARBA00022475"/>
    </source>
</evidence>
<keyword evidence="2" id="KW-1003">Cell membrane</keyword>
<feature type="transmembrane region" description="Helical" evidence="6">
    <location>
        <begin position="353"/>
        <end position="372"/>
    </location>
</feature>
<reference evidence="7 8" key="1">
    <citation type="submission" date="2019-03" db="EMBL/GenBank/DDBJ databases">
        <title>Genomic Encyclopedia of Type Strains, Phase IV (KMG-IV): sequencing the most valuable type-strain genomes for metagenomic binning, comparative biology and taxonomic classification.</title>
        <authorList>
            <person name="Goeker M."/>
        </authorList>
    </citation>
    <scope>NUCLEOTIDE SEQUENCE [LARGE SCALE GENOMIC DNA]</scope>
    <source>
        <strain evidence="7 8">DSM 654</strain>
    </source>
</reference>
<proteinExistence type="predicted"/>
<feature type="transmembrane region" description="Helical" evidence="6">
    <location>
        <begin position="202"/>
        <end position="223"/>
    </location>
</feature>
<name>A0A4R3UX36_ROSSA</name>
<dbReference type="GO" id="GO:0022857">
    <property type="term" value="F:transmembrane transporter activity"/>
    <property type="evidence" value="ECO:0007669"/>
    <property type="project" value="TreeGrafter"/>
</dbReference>
<evidence type="ECO:0000256" key="5">
    <source>
        <dbReference type="ARBA" id="ARBA00023136"/>
    </source>
</evidence>